<dbReference type="PANTHER" id="PTHR23048:SF51">
    <property type="entry name" value="EF-HAND DOMAIN-CONTAINING PROTEIN"/>
    <property type="match status" value="1"/>
</dbReference>
<dbReference type="AlphaFoldDB" id="A0A368QGX1"/>
<name>A0A368QGX1_SETIT</name>
<proteinExistence type="predicted"/>
<dbReference type="Gene3D" id="1.10.238.10">
    <property type="entry name" value="EF-hand"/>
    <property type="match status" value="2"/>
</dbReference>
<organism evidence="2">
    <name type="scientific">Setaria italica</name>
    <name type="common">Foxtail millet</name>
    <name type="synonym">Panicum italicum</name>
    <dbReference type="NCBI Taxonomy" id="4555"/>
    <lineage>
        <taxon>Eukaryota</taxon>
        <taxon>Viridiplantae</taxon>
        <taxon>Streptophyta</taxon>
        <taxon>Embryophyta</taxon>
        <taxon>Tracheophyta</taxon>
        <taxon>Spermatophyta</taxon>
        <taxon>Magnoliopsida</taxon>
        <taxon>Liliopsida</taxon>
        <taxon>Poales</taxon>
        <taxon>Poaceae</taxon>
        <taxon>PACMAD clade</taxon>
        <taxon>Panicoideae</taxon>
        <taxon>Panicodae</taxon>
        <taxon>Paniceae</taxon>
        <taxon>Cenchrinae</taxon>
        <taxon>Setaria</taxon>
    </lineage>
</organism>
<dbReference type="InterPro" id="IPR050230">
    <property type="entry name" value="CALM/Myosin/TropC-like"/>
</dbReference>
<dbReference type="Pfam" id="PF13499">
    <property type="entry name" value="EF-hand_7"/>
    <property type="match status" value="1"/>
</dbReference>
<accession>A0A368QGX1</accession>
<dbReference type="PANTHER" id="PTHR23048">
    <property type="entry name" value="MYOSIN LIGHT CHAIN 1, 3"/>
    <property type="match status" value="1"/>
</dbReference>
<dbReference type="EMBL" id="CM003530">
    <property type="protein sequence ID" value="RCV17153.1"/>
    <property type="molecule type" value="Genomic_DNA"/>
</dbReference>
<dbReference type="SUPFAM" id="SSF47473">
    <property type="entry name" value="EF-hand"/>
    <property type="match status" value="2"/>
</dbReference>
<evidence type="ECO:0000313" key="2">
    <source>
        <dbReference type="EMBL" id="RCV17153.1"/>
    </source>
</evidence>
<dbReference type="PROSITE" id="PS50222">
    <property type="entry name" value="EF_HAND_2"/>
    <property type="match status" value="2"/>
</dbReference>
<dbReference type="FunFam" id="1.10.238.10:FF:000001">
    <property type="entry name" value="Calmodulin 1"/>
    <property type="match status" value="1"/>
</dbReference>
<dbReference type="InterPro" id="IPR011992">
    <property type="entry name" value="EF-hand-dom_pair"/>
</dbReference>
<dbReference type="InterPro" id="IPR002048">
    <property type="entry name" value="EF_hand_dom"/>
</dbReference>
<feature type="domain" description="EF-hand" evidence="1">
    <location>
        <begin position="143"/>
        <end position="176"/>
    </location>
</feature>
<dbReference type="GO" id="GO:0005509">
    <property type="term" value="F:calcium ion binding"/>
    <property type="evidence" value="ECO:0007669"/>
    <property type="project" value="InterPro"/>
</dbReference>
<reference evidence="2" key="1">
    <citation type="journal article" date="2012" name="Nat. Biotechnol.">
        <title>Reference genome sequence of the model plant Setaria.</title>
        <authorList>
            <person name="Bennetzen J.L."/>
            <person name="Schmutz J."/>
            <person name="Wang H."/>
            <person name="Percifield R."/>
            <person name="Hawkins J."/>
            <person name="Pontaroli A.C."/>
            <person name="Estep M."/>
            <person name="Feng L."/>
            <person name="Vaughn J.N."/>
            <person name="Grimwood J."/>
            <person name="Jenkins J."/>
            <person name="Barry K."/>
            <person name="Lindquist E."/>
            <person name="Hellsten U."/>
            <person name="Deshpande S."/>
            <person name="Wang X."/>
            <person name="Wu X."/>
            <person name="Mitros T."/>
            <person name="Triplett J."/>
            <person name="Yang X."/>
            <person name="Ye C.Y."/>
            <person name="Mauro-Herrera M."/>
            <person name="Wang L."/>
            <person name="Li P."/>
            <person name="Sharma M."/>
            <person name="Sharma R."/>
            <person name="Ronald P.C."/>
            <person name="Panaud O."/>
            <person name="Kellogg E.A."/>
            <person name="Brutnell T.P."/>
            <person name="Doust A.N."/>
            <person name="Tuskan G.A."/>
            <person name="Rokhsar D."/>
            <person name="Devos K.M."/>
        </authorList>
    </citation>
    <scope>NUCLEOTIDE SEQUENCE [LARGE SCALE GENOMIC DNA]</scope>
    <source>
        <strain evidence="2">Yugu1</strain>
    </source>
</reference>
<reference evidence="2" key="2">
    <citation type="submission" date="2015-07" db="EMBL/GenBank/DDBJ databases">
        <authorList>
            <person name="Noorani M."/>
        </authorList>
    </citation>
    <scope>NUCLEOTIDE SEQUENCE</scope>
    <source>
        <strain evidence="2">Yugu1</strain>
    </source>
</reference>
<dbReference type="STRING" id="4555.A0A368QGX1"/>
<sequence>MAGKLTPEQADECKEIFALFDADEDGKTPLAPSSPAAATHTATLIFPCDDGRIATGELVTALRSLGQNVDEAEARRFLEDAGVPAGAGAIDLAAFLAVAERKAGARVTAGRLEECFDVFDDARSGSIPAEQLRQVMVSHGDRLTEEEADAMLREADPRGEGRVEYKEYVKVLLRDK</sequence>
<dbReference type="OrthoDB" id="26525at2759"/>
<protein>
    <recommendedName>
        <fullName evidence="1">EF-hand domain-containing protein</fullName>
    </recommendedName>
</protein>
<evidence type="ECO:0000259" key="1">
    <source>
        <dbReference type="PROSITE" id="PS50222"/>
    </source>
</evidence>
<feature type="domain" description="EF-hand" evidence="1">
    <location>
        <begin position="107"/>
        <end position="142"/>
    </location>
</feature>
<dbReference type="CDD" id="cd00051">
    <property type="entry name" value="EFh"/>
    <property type="match status" value="1"/>
</dbReference>
<gene>
    <name evidence="2" type="ORF">SETIT_3G196600v2</name>
</gene>